<dbReference type="CDD" id="cd03704">
    <property type="entry name" value="eRF3_C_III"/>
    <property type="match status" value="1"/>
</dbReference>
<evidence type="ECO:0000256" key="12">
    <source>
        <dbReference type="ARBA" id="ARBA00030845"/>
    </source>
</evidence>
<evidence type="ECO:0000313" key="16">
    <source>
        <dbReference type="EMBL" id="WOO84874.1"/>
    </source>
</evidence>
<dbReference type="AlphaFoldDB" id="A0AAF0YGY8"/>
<evidence type="ECO:0000256" key="13">
    <source>
        <dbReference type="ARBA" id="ARBA00031881"/>
    </source>
</evidence>
<evidence type="ECO:0000313" key="17">
    <source>
        <dbReference type="Proteomes" id="UP000827549"/>
    </source>
</evidence>
<keyword evidence="9" id="KW-0342">GTP-binding</keyword>
<dbReference type="GO" id="GO:0000288">
    <property type="term" value="P:nuclear-transcribed mRNA catabolic process, deadenylation-dependent decay"/>
    <property type="evidence" value="ECO:0007669"/>
    <property type="project" value="InterPro"/>
</dbReference>
<keyword evidence="6" id="KW-0677">Repeat</keyword>
<feature type="compositionally biased region" description="Low complexity" evidence="14">
    <location>
        <begin position="259"/>
        <end position="274"/>
    </location>
</feature>
<dbReference type="Pfam" id="PF03144">
    <property type="entry name" value="GTP_EFTU_D2"/>
    <property type="match status" value="1"/>
</dbReference>
<dbReference type="InterPro" id="IPR032059">
    <property type="entry name" value="Mucin-like"/>
</dbReference>
<dbReference type="InterPro" id="IPR009000">
    <property type="entry name" value="Transl_B-barrel_sf"/>
</dbReference>
<gene>
    <name evidence="16" type="primary">SUP35</name>
    <name evidence="16" type="ORF">LOC62_06G008387</name>
</gene>
<dbReference type="InterPro" id="IPR000795">
    <property type="entry name" value="T_Tr_GTP-bd_dom"/>
</dbReference>
<dbReference type="PROSITE" id="PS00301">
    <property type="entry name" value="G_TR_1"/>
    <property type="match status" value="1"/>
</dbReference>
<evidence type="ECO:0000256" key="2">
    <source>
        <dbReference type="ARBA" id="ARBA00007249"/>
    </source>
</evidence>
<dbReference type="Gene3D" id="3.40.50.300">
    <property type="entry name" value="P-loop containing nucleotide triphosphate hydrolases"/>
    <property type="match status" value="1"/>
</dbReference>
<dbReference type="CDD" id="cd04089">
    <property type="entry name" value="eRF3_II"/>
    <property type="match status" value="1"/>
</dbReference>
<dbReference type="InterPro" id="IPR027417">
    <property type="entry name" value="P-loop_NTPase"/>
</dbReference>
<feature type="compositionally biased region" description="Low complexity" evidence="14">
    <location>
        <begin position="25"/>
        <end position="42"/>
    </location>
</feature>
<dbReference type="PRINTS" id="PR01343">
    <property type="entry name" value="YEASTERF"/>
</dbReference>
<dbReference type="GO" id="GO:0003747">
    <property type="term" value="F:translation release factor activity"/>
    <property type="evidence" value="ECO:0007669"/>
    <property type="project" value="InterPro"/>
</dbReference>
<accession>A0AAF0YGY8</accession>
<reference evidence="16" key="1">
    <citation type="submission" date="2023-10" db="EMBL/GenBank/DDBJ databases">
        <authorList>
            <person name="Noh H."/>
        </authorList>
    </citation>
    <scope>NUCLEOTIDE SEQUENCE</scope>
    <source>
        <strain evidence="16">DUCC4014</strain>
    </source>
</reference>
<dbReference type="SUPFAM" id="SSF50447">
    <property type="entry name" value="Translation proteins"/>
    <property type="match status" value="1"/>
</dbReference>
<sequence>MSGQPPFNPGAFEFRPGNAFVPRNQQQQQGQPGQQQQQDPYGQYGGQPYGQQQGYPQYGGYGQQQQQQYGGYQGYQQQQGGYQGYPQQGGAPQQRAYQPQQRSVQGFQPPSFGDAGKPVSLSIGGGAPKPAPSLSIGGGAPKPAPSLSIGGAKPAPSLNIGGAKPAPSLNIGGAKPAPSLSIGGAKPAPSLSIGGGAPKAAPSLSIGKKAEAPKAAEPKAAAPKEEEAAPKAPTPKPEAPKVEEVKAAPAPTPAPVAPSPAVSTPAATSGTSTPNFSKVSAKNDAEAVAREQEAAGADALRDLYGGDVVDPNVKQHLNIIFTGHVDAGKSTCGGQLMYLTGAVDKRTMEKYEQEAKAAGRETWYLSWALDQNKEERAKGKTIEVGRAYFETDVRRYTILDAPGHKTFVPNMIQGAAQADVALLVLSARKGEFETGFERDGQTREHAMLIKNNGINKLIVLVNKMDDTTVQWDKGRYDEICNKITPFLKGIGFNPKNDLTFIPVSAQMGQNMKDRISKKVAPWYEGPSLLEFLDSMKILDRDINAPFMLPVSEKYNELGTMVMGKVESGRVKKGDSLLLMPNKVSVEVAAIYTETAEEMEQAFCGDNIRIRLRGLTDDDVQPGYVLTSPSKPVHAVTSFKADLSIIETKNIICGGYSCILHVHTLSEEVTLTALLHYYDKKTKRKSRKPPQFAKVGMLVSVIIETAAPICIERWEDYKMLGRFSLRDEGRTVAIGKVTKLLTGAGGDDLPDVAKLSVKA</sequence>
<proteinExistence type="inferred from homology"/>
<dbReference type="GO" id="GO:0005525">
    <property type="term" value="F:GTP binding"/>
    <property type="evidence" value="ECO:0007669"/>
    <property type="project" value="UniProtKB-KW"/>
</dbReference>
<evidence type="ECO:0000256" key="1">
    <source>
        <dbReference type="ARBA" id="ARBA00004496"/>
    </source>
</evidence>
<evidence type="ECO:0000256" key="4">
    <source>
        <dbReference type="ARBA" id="ARBA00022490"/>
    </source>
</evidence>
<dbReference type="FunFam" id="2.40.30.10:FF:000020">
    <property type="entry name" value="Translation elongation factor EF-1"/>
    <property type="match status" value="1"/>
</dbReference>
<dbReference type="Gene3D" id="2.40.30.10">
    <property type="entry name" value="Translation factors"/>
    <property type="match status" value="2"/>
</dbReference>
<dbReference type="InterPro" id="IPR050100">
    <property type="entry name" value="TRAFAC_GTPase_members"/>
</dbReference>
<evidence type="ECO:0000256" key="11">
    <source>
        <dbReference type="ARBA" id="ARBA00030210"/>
    </source>
</evidence>
<keyword evidence="8" id="KW-0648">Protein biosynthesis</keyword>
<evidence type="ECO:0000256" key="5">
    <source>
        <dbReference type="ARBA" id="ARBA00022553"/>
    </source>
</evidence>
<feature type="domain" description="Tr-type G" evidence="15">
    <location>
        <begin position="314"/>
        <end position="539"/>
    </location>
</feature>
<feature type="compositionally biased region" description="Basic and acidic residues" evidence="14">
    <location>
        <begin position="281"/>
        <end position="290"/>
    </location>
</feature>
<keyword evidence="5" id="KW-0597">Phosphoprotein</keyword>
<dbReference type="InterPro" id="IPR009001">
    <property type="entry name" value="Transl_elong_EF1A/Init_IF2_C"/>
</dbReference>
<keyword evidence="7" id="KW-0547">Nucleotide-binding</keyword>
<dbReference type="PROSITE" id="PS51722">
    <property type="entry name" value="G_TR_2"/>
    <property type="match status" value="1"/>
</dbReference>
<dbReference type="Pfam" id="PF00009">
    <property type="entry name" value="GTP_EFTU"/>
    <property type="match status" value="1"/>
</dbReference>
<dbReference type="Pfam" id="PF16058">
    <property type="entry name" value="Mucin-like"/>
    <property type="match status" value="1"/>
</dbReference>
<dbReference type="EMBL" id="CP086719">
    <property type="protein sequence ID" value="WOO84874.1"/>
    <property type="molecule type" value="Genomic_DNA"/>
</dbReference>
<feature type="region of interest" description="Disordered" evidence="14">
    <location>
        <begin position="1"/>
        <end position="290"/>
    </location>
</feature>
<evidence type="ECO:0000256" key="3">
    <source>
        <dbReference type="ARBA" id="ARBA00015765"/>
    </source>
</evidence>
<evidence type="ECO:0000256" key="7">
    <source>
        <dbReference type="ARBA" id="ARBA00022741"/>
    </source>
</evidence>
<comment type="similarity">
    <text evidence="2">Belongs to the TRAFAC class translation factor GTPase superfamily. Classic translation factor GTPase family. EF-Tu/EF-1A subfamily.</text>
</comment>
<feature type="compositionally biased region" description="Low complexity" evidence="14">
    <location>
        <begin position="63"/>
        <end position="101"/>
    </location>
</feature>
<dbReference type="GO" id="GO:0005829">
    <property type="term" value="C:cytosol"/>
    <property type="evidence" value="ECO:0007669"/>
    <property type="project" value="GOC"/>
</dbReference>
<evidence type="ECO:0000256" key="9">
    <source>
        <dbReference type="ARBA" id="ARBA00023134"/>
    </source>
</evidence>
<dbReference type="GO" id="GO:0002184">
    <property type="term" value="P:cytoplasmic translational termination"/>
    <property type="evidence" value="ECO:0007669"/>
    <property type="project" value="UniProtKB-ARBA"/>
</dbReference>
<dbReference type="InterPro" id="IPR031157">
    <property type="entry name" value="G_TR_CS"/>
</dbReference>
<dbReference type="CDD" id="cd01883">
    <property type="entry name" value="EF1_alpha"/>
    <property type="match status" value="1"/>
</dbReference>
<dbReference type="InterPro" id="IPR003285">
    <property type="entry name" value="Sup35"/>
</dbReference>
<comment type="subcellular location">
    <subcellularLocation>
        <location evidence="1">Cytoplasm</location>
    </subcellularLocation>
</comment>
<dbReference type="PRINTS" id="PR00315">
    <property type="entry name" value="ELONGATNFCT"/>
</dbReference>
<dbReference type="PANTHER" id="PTHR23115">
    <property type="entry name" value="TRANSLATION FACTOR"/>
    <property type="match status" value="1"/>
</dbReference>
<evidence type="ECO:0000256" key="10">
    <source>
        <dbReference type="ARBA" id="ARBA00029585"/>
    </source>
</evidence>
<dbReference type="Pfam" id="PF22594">
    <property type="entry name" value="GTP-eEF1A_C"/>
    <property type="match status" value="1"/>
</dbReference>
<evidence type="ECO:0000256" key="14">
    <source>
        <dbReference type="SAM" id="MobiDB-lite"/>
    </source>
</evidence>
<dbReference type="GeneID" id="87811553"/>
<name>A0AAF0YGY8_9TREE</name>
<dbReference type="Proteomes" id="UP000827549">
    <property type="component" value="Chromosome 6"/>
</dbReference>
<dbReference type="SUPFAM" id="SSF52540">
    <property type="entry name" value="P-loop containing nucleoside triphosphate hydrolases"/>
    <property type="match status" value="1"/>
</dbReference>
<evidence type="ECO:0000256" key="8">
    <source>
        <dbReference type="ARBA" id="ARBA00022917"/>
    </source>
</evidence>
<protein>
    <recommendedName>
        <fullName evidence="3">Eukaryotic peptide chain release factor GTP-binding subunit</fullName>
    </recommendedName>
    <alternativeName>
        <fullName evidence="13">ERF-3</fullName>
    </alternativeName>
    <alternativeName>
        <fullName evidence="12">ERF2</fullName>
    </alternativeName>
    <alternativeName>
        <fullName evidence="10">Polypeptide release factor 3</fullName>
    </alternativeName>
    <alternativeName>
        <fullName evidence="11">Translation release factor 3</fullName>
    </alternativeName>
</protein>
<feature type="compositionally biased region" description="Basic and acidic residues" evidence="14">
    <location>
        <begin position="208"/>
        <end position="229"/>
    </location>
</feature>
<dbReference type="FunFam" id="3.40.50.300:FF:000503">
    <property type="entry name" value="Peptide chain release factor subunit 3"/>
    <property type="match status" value="1"/>
</dbReference>
<dbReference type="InterPro" id="IPR004161">
    <property type="entry name" value="EFTu-like_2"/>
</dbReference>
<keyword evidence="4" id="KW-0963">Cytoplasm</keyword>
<keyword evidence="17" id="KW-1185">Reference proteome</keyword>
<organism evidence="16 17">
    <name type="scientific">Vanrija pseudolonga</name>
    <dbReference type="NCBI Taxonomy" id="143232"/>
    <lineage>
        <taxon>Eukaryota</taxon>
        <taxon>Fungi</taxon>
        <taxon>Dikarya</taxon>
        <taxon>Basidiomycota</taxon>
        <taxon>Agaricomycotina</taxon>
        <taxon>Tremellomycetes</taxon>
        <taxon>Trichosporonales</taxon>
        <taxon>Trichosporonaceae</taxon>
        <taxon>Vanrija</taxon>
    </lineage>
</organism>
<dbReference type="InterPro" id="IPR054696">
    <property type="entry name" value="GTP-eEF1A_C"/>
</dbReference>
<evidence type="ECO:0000256" key="6">
    <source>
        <dbReference type="ARBA" id="ARBA00022737"/>
    </source>
</evidence>
<evidence type="ECO:0000259" key="15">
    <source>
        <dbReference type="PROSITE" id="PS51722"/>
    </source>
</evidence>
<dbReference type="RefSeq" id="XP_062630900.1">
    <property type="nucleotide sequence ID" value="XM_062774916.1"/>
</dbReference>
<dbReference type="SUPFAM" id="SSF50465">
    <property type="entry name" value="EF-Tu/eEF-1alpha/eIF2-gamma C-terminal domain"/>
    <property type="match status" value="1"/>
</dbReference>
<dbReference type="GO" id="GO:0003924">
    <property type="term" value="F:GTPase activity"/>
    <property type="evidence" value="ECO:0007669"/>
    <property type="project" value="InterPro"/>
</dbReference>